<proteinExistence type="predicted"/>
<keyword evidence="3" id="KW-1185">Reference proteome</keyword>
<dbReference type="Proteomes" id="UP000299102">
    <property type="component" value="Unassembled WGS sequence"/>
</dbReference>
<evidence type="ECO:0000256" key="1">
    <source>
        <dbReference type="SAM" id="MobiDB-lite"/>
    </source>
</evidence>
<comment type="caution">
    <text evidence="2">The sequence shown here is derived from an EMBL/GenBank/DDBJ whole genome shotgun (WGS) entry which is preliminary data.</text>
</comment>
<reference evidence="2 3" key="1">
    <citation type="journal article" date="2019" name="Commun. Biol.">
        <title>The bagworm genome reveals a unique fibroin gene that provides high tensile strength.</title>
        <authorList>
            <person name="Kono N."/>
            <person name="Nakamura H."/>
            <person name="Ohtoshi R."/>
            <person name="Tomita M."/>
            <person name="Numata K."/>
            <person name="Arakawa K."/>
        </authorList>
    </citation>
    <scope>NUCLEOTIDE SEQUENCE [LARGE SCALE GENOMIC DNA]</scope>
</reference>
<feature type="compositionally biased region" description="Basic and acidic residues" evidence="1">
    <location>
        <begin position="50"/>
        <end position="63"/>
    </location>
</feature>
<gene>
    <name evidence="2" type="ORF">EVAR_83665_1</name>
</gene>
<dbReference type="AlphaFoldDB" id="A0A4C1UQB0"/>
<protein>
    <submittedName>
        <fullName evidence="2">Uncharacterized protein</fullName>
    </submittedName>
</protein>
<dbReference type="EMBL" id="BGZK01000201">
    <property type="protein sequence ID" value="GBP28034.1"/>
    <property type="molecule type" value="Genomic_DNA"/>
</dbReference>
<name>A0A4C1UQB0_EUMVA</name>
<sequence length="87" mass="9338">MVSLRSRSIQRIAYSVMEMEGDITDITNVIKVKVDKINNSARPGGQPASEDSKGSRESFRGEGGDTAGARADDVSGDFLRATGPEDY</sequence>
<evidence type="ECO:0000313" key="2">
    <source>
        <dbReference type="EMBL" id="GBP28034.1"/>
    </source>
</evidence>
<feature type="region of interest" description="Disordered" evidence="1">
    <location>
        <begin position="37"/>
        <end position="87"/>
    </location>
</feature>
<accession>A0A4C1UQB0</accession>
<organism evidence="2 3">
    <name type="scientific">Eumeta variegata</name>
    <name type="common">Bagworm moth</name>
    <name type="synonym">Eumeta japonica</name>
    <dbReference type="NCBI Taxonomy" id="151549"/>
    <lineage>
        <taxon>Eukaryota</taxon>
        <taxon>Metazoa</taxon>
        <taxon>Ecdysozoa</taxon>
        <taxon>Arthropoda</taxon>
        <taxon>Hexapoda</taxon>
        <taxon>Insecta</taxon>
        <taxon>Pterygota</taxon>
        <taxon>Neoptera</taxon>
        <taxon>Endopterygota</taxon>
        <taxon>Lepidoptera</taxon>
        <taxon>Glossata</taxon>
        <taxon>Ditrysia</taxon>
        <taxon>Tineoidea</taxon>
        <taxon>Psychidae</taxon>
        <taxon>Oiketicinae</taxon>
        <taxon>Eumeta</taxon>
    </lineage>
</organism>
<evidence type="ECO:0000313" key="3">
    <source>
        <dbReference type="Proteomes" id="UP000299102"/>
    </source>
</evidence>